<comment type="caution">
    <text evidence="2">The sequence shown here is derived from an EMBL/GenBank/DDBJ whole genome shotgun (WGS) entry which is preliminary data.</text>
</comment>
<keyword evidence="3" id="KW-1185">Reference proteome</keyword>
<keyword evidence="1" id="KW-1133">Transmembrane helix</keyword>
<proteinExistence type="predicted"/>
<gene>
    <name evidence="2" type="ORF">F7Q99_06680</name>
</gene>
<protein>
    <submittedName>
        <fullName evidence="2">Uncharacterized protein</fullName>
    </submittedName>
</protein>
<sequence length="63" mass="6327">MVGVRAAVWSGGLACVLAVLAVTAALPSLLRYDDRTDPHTAAVRADHERAAAAAGESPATAAN</sequence>
<dbReference type="EMBL" id="WBOF01000001">
    <property type="protein sequence ID" value="MQS11987.1"/>
    <property type="molecule type" value="Genomic_DNA"/>
</dbReference>
<evidence type="ECO:0000313" key="3">
    <source>
        <dbReference type="Proteomes" id="UP000450000"/>
    </source>
</evidence>
<keyword evidence="1" id="KW-0472">Membrane</keyword>
<evidence type="ECO:0000256" key="1">
    <source>
        <dbReference type="SAM" id="Phobius"/>
    </source>
</evidence>
<dbReference type="RefSeq" id="WP_153460478.1">
    <property type="nucleotide sequence ID" value="NZ_WBOF01000001.1"/>
</dbReference>
<reference evidence="2 3" key="1">
    <citation type="submission" date="2019-09" db="EMBL/GenBank/DDBJ databases">
        <title>Genome Sequences of Streptomyces kaniharaensis ATCC 21070.</title>
        <authorList>
            <person name="Zhu W."/>
            <person name="De Crecy-Lagard V."/>
            <person name="Richards N.G."/>
        </authorList>
    </citation>
    <scope>NUCLEOTIDE SEQUENCE [LARGE SCALE GENOMIC DNA]</scope>
    <source>
        <strain evidence="2 3">SF-557</strain>
    </source>
</reference>
<dbReference type="Proteomes" id="UP000450000">
    <property type="component" value="Unassembled WGS sequence"/>
</dbReference>
<dbReference type="AlphaFoldDB" id="A0A6N7KNR8"/>
<organism evidence="2 3">
    <name type="scientific">Streptomyces kaniharaensis</name>
    <dbReference type="NCBI Taxonomy" id="212423"/>
    <lineage>
        <taxon>Bacteria</taxon>
        <taxon>Bacillati</taxon>
        <taxon>Actinomycetota</taxon>
        <taxon>Actinomycetes</taxon>
        <taxon>Kitasatosporales</taxon>
        <taxon>Streptomycetaceae</taxon>
        <taxon>Streptomyces</taxon>
    </lineage>
</organism>
<evidence type="ECO:0000313" key="2">
    <source>
        <dbReference type="EMBL" id="MQS11987.1"/>
    </source>
</evidence>
<accession>A0A6N7KNR8</accession>
<keyword evidence="1" id="KW-0812">Transmembrane</keyword>
<feature type="transmembrane region" description="Helical" evidence="1">
    <location>
        <begin position="6"/>
        <end position="26"/>
    </location>
</feature>
<name>A0A6N7KNR8_9ACTN</name>